<comment type="caution">
    <text evidence="2">The sequence shown here is derived from an EMBL/GenBank/DDBJ whole genome shotgun (WGS) entry which is preliminary data.</text>
</comment>
<gene>
    <name evidence="2" type="ORF">JQN83_05280</name>
</gene>
<feature type="signal peptide" evidence="1">
    <location>
        <begin position="1"/>
        <end position="27"/>
    </location>
</feature>
<sequence length="298" mass="31578">MSRVHRVLCLLVAVVVAGLTGAVPASAGSGVSAVPVSAGSGVLATPPSAVVDWEGLPTWSGGYGPMRNQSNGLKALRYAERDYGINLNWTDWPNSRWEVYGEGLPTNAPITNTTKVALRVPGGGYLRWGAQSWGIDLVWSATAVYEWNVITTAGGQALFNRSRNDYVVYGSRPWGVNLIWSGDAMVTPPDSGATGVRTLLTYNCHNDRRPLRIWINDMDAGGVWTDLGLLGSQWSGSSCPVGSPFNYSPTVANHRIQVVAVDYSAPGCANDPVIGSCRRSMVGIISNPAGGVAQITVS</sequence>
<protein>
    <submittedName>
        <fullName evidence="2">Uncharacterized protein</fullName>
    </submittedName>
</protein>
<accession>A0ABS3V3N0</accession>
<dbReference type="RefSeq" id="WP_208565919.1">
    <property type="nucleotide sequence ID" value="NZ_JAGFWR010000002.1"/>
</dbReference>
<evidence type="ECO:0000313" key="3">
    <source>
        <dbReference type="Proteomes" id="UP000671399"/>
    </source>
</evidence>
<evidence type="ECO:0000313" key="2">
    <source>
        <dbReference type="EMBL" id="MBO4160222.1"/>
    </source>
</evidence>
<evidence type="ECO:0000256" key="1">
    <source>
        <dbReference type="SAM" id="SignalP"/>
    </source>
</evidence>
<feature type="chain" id="PRO_5045048924" evidence="1">
    <location>
        <begin position="28"/>
        <end position="298"/>
    </location>
</feature>
<keyword evidence="3" id="KW-1185">Reference proteome</keyword>
<reference evidence="2 3" key="1">
    <citation type="submission" date="2021-03" db="EMBL/GenBank/DDBJ databases">
        <authorList>
            <person name="Lee D.-H."/>
        </authorList>
    </citation>
    <scope>NUCLEOTIDE SEQUENCE [LARGE SCALE GENOMIC DNA]</scope>
    <source>
        <strain evidence="2 3">MMS20-R2-23</strain>
    </source>
</reference>
<keyword evidence="1" id="KW-0732">Signal</keyword>
<proteinExistence type="predicted"/>
<dbReference type="EMBL" id="JAGFWR010000002">
    <property type="protein sequence ID" value="MBO4160222.1"/>
    <property type="molecule type" value="Genomic_DNA"/>
</dbReference>
<name>A0ABS3V3N0_9ACTN</name>
<dbReference type="Proteomes" id="UP000671399">
    <property type="component" value="Unassembled WGS sequence"/>
</dbReference>
<organism evidence="2 3">
    <name type="scientific">Micromonospora antibiotica</name>
    <dbReference type="NCBI Taxonomy" id="2807623"/>
    <lineage>
        <taxon>Bacteria</taxon>
        <taxon>Bacillati</taxon>
        <taxon>Actinomycetota</taxon>
        <taxon>Actinomycetes</taxon>
        <taxon>Micromonosporales</taxon>
        <taxon>Micromonosporaceae</taxon>
        <taxon>Micromonospora</taxon>
    </lineage>
</organism>